<organism evidence="3 4">
    <name type="scientific">Flagellimonas chongwuensis</name>
    <dbReference type="NCBI Taxonomy" id="2697365"/>
    <lineage>
        <taxon>Bacteria</taxon>
        <taxon>Pseudomonadati</taxon>
        <taxon>Bacteroidota</taxon>
        <taxon>Flavobacteriia</taxon>
        <taxon>Flavobacteriales</taxon>
        <taxon>Flavobacteriaceae</taxon>
        <taxon>Flagellimonas</taxon>
    </lineage>
</organism>
<dbReference type="InterPro" id="IPR055458">
    <property type="entry name" value="IFT52_GIFT"/>
</dbReference>
<feature type="domain" description="IFT52 GIFT" evidence="2">
    <location>
        <begin position="261"/>
        <end position="335"/>
    </location>
</feature>
<dbReference type="Proteomes" id="UP000558089">
    <property type="component" value="Unassembled WGS sequence"/>
</dbReference>
<dbReference type="InterPro" id="IPR010496">
    <property type="entry name" value="AL/BT2_dom"/>
</dbReference>
<accession>A0A850NDF0</accession>
<name>A0A850NDF0_9FLAO</name>
<dbReference type="GO" id="GO:0016787">
    <property type="term" value="F:hydrolase activity"/>
    <property type="evidence" value="ECO:0007669"/>
    <property type="project" value="InterPro"/>
</dbReference>
<sequence>MKSLKTVFLPILLFTISFSILGQVNKKLDDPKSWEVHNREVSFNNGVIHLNSNPGDGILWLKGSDFQNGTIELNIKGKNKIGASFVGVAFNGKDNSIFDAVYFRPFNFQNPEKKEHMVQYIAMPHLDWKTLREGHPGKYETHIAPAPVPNDWFHVKLEINYPKVEVYVNRSPTPTFTIEEQINVSGHGKIGLWVGESSEGWFKNISIKQKKMENYTRILMDVAHNQVFWNDPKSMKLENEKIGRVYMMTEELFKTSRAINATVDYAKGEIDSNMLSDIDILYIHIPKKQYTKKEVKAIHRFIDDGGSLFIIMDSDYWSSLNDTNVNDIITPYGIQYGDAIPDKLPGGHTIKGEIHDKPLKISYHEARKVIGGTPFVYGDELGKAYPAGTFTNTKKGGKIVAMGEAMTSLYMTSWQGVDDYQCQEFMQDVFSWLKK</sequence>
<evidence type="ECO:0000259" key="1">
    <source>
        <dbReference type="Pfam" id="PF06439"/>
    </source>
</evidence>
<dbReference type="AlphaFoldDB" id="A0A850NDF0"/>
<feature type="domain" description="3-keto-alpha-glucoside-1,2-lyase/3-keto-2-hydroxy-glucal hydratase" evidence="1">
    <location>
        <begin position="32"/>
        <end position="208"/>
    </location>
</feature>
<evidence type="ECO:0000313" key="4">
    <source>
        <dbReference type="Proteomes" id="UP000558089"/>
    </source>
</evidence>
<gene>
    <name evidence="3" type="ORF">GUA46_06115</name>
</gene>
<reference evidence="3 4" key="1">
    <citation type="submission" date="2020-01" db="EMBL/GenBank/DDBJ databases">
        <title>Draft Genome Analysis of Muricauda sp. HICW Isolated from coastal seawater of PR China.</title>
        <authorList>
            <person name="Chen M.-X."/>
        </authorList>
    </citation>
    <scope>NUCLEOTIDE SEQUENCE [LARGE SCALE GENOMIC DNA]</scope>
    <source>
        <strain evidence="3 4">HICW</strain>
    </source>
</reference>
<protein>
    <submittedName>
        <fullName evidence="3">DUF1080 domain-containing protein</fullName>
    </submittedName>
</protein>
<comment type="caution">
    <text evidence="3">The sequence shown here is derived from an EMBL/GenBank/DDBJ whole genome shotgun (WGS) entry which is preliminary data.</text>
</comment>
<evidence type="ECO:0000259" key="2">
    <source>
        <dbReference type="Pfam" id="PF23355"/>
    </source>
</evidence>
<proteinExistence type="predicted"/>
<keyword evidence="4" id="KW-1185">Reference proteome</keyword>
<dbReference type="Pfam" id="PF23355">
    <property type="entry name" value="IFT52_GIFT"/>
    <property type="match status" value="1"/>
</dbReference>
<dbReference type="EMBL" id="WYET01000003">
    <property type="protein sequence ID" value="NVN17909.1"/>
    <property type="molecule type" value="Genomic_DNA"/>
</dbReference>
<evidence type="ECO:0000313" key="3">
    <source>
        <dbReference type="EMBL" id="NVN17909.1"/>
    </source>
</evidence>
<dbReference type="Gene3D" id="2.60.120.560">
    <property type="entry name" value="Exo-inulinase, domain 1"/>
    <property type="match status" value="1"/>
</dbReference>
<dbReference type="RefSeq" id="WP_176619739.1">
    <property type="nucleotide sequence ID" value="NZ_WYET01000003.1"/>
</dbReference>
<dbReference type="Pfam" id="PF06439">
    <property type="entry name" value="3keto-disac_hyd"/>
    <property type="match status" value="1"/>
</dbReference>